<evidence type="ECO:0000313" key="4">
    <source>
        <dbReference type="EMBL" id="SQC18741.1"/>
    </source>
</evidence>
<proteinExistence type="predicted"/>
<dbReference type="GO" id="GO:0051213">
    <property type="term" value="F:dioxygenase activity"/>
    <property type="evidence" value="ECO:0007669"/>
    <property type="project" value="UniProtKB-KW"/>
</dbReference>
<name>A0A2X3D325_KLEPN</name>
<reference evidence="4 5" key="1">
    <citation type="submission" date="2018-06" db="EMBL/GenBank/DDBJ databases">
        <authorList>
            <consortium name="Pathogen Informatics"/>
            <person name="Doyle S."/>
        </authorList>
    </citation>
    <scope>NUCLEOTIDE SEQUENCE [LARGE SCALE GENOMIC DNA]</scope>
    <source>
        <strain evidence="4 5">NCTC9601</strain>
    </source>
</reference>
<keyword evidence="1" id="KW-0223">Dioxygenase</keyword>
<dbReference type="AlphaFoldDB" id="A0A2X3D325"/>
<feature type="domain" description="ROXA-like winged helix" evidence="3">
    <location>
        <begin position="5"/>
        <end position="35"/>
    </location>
</feature>
<evidence type="ECO:0000259" key="3">
    <source>
        <dbReference type="Pfam" id="PF20514"/>
    </source>
</evidence>
<dbReference type="EMBL" id="UASN01000022">
    <property type="protein sequence ID" value="SQC18741.1"/>
    <property type="molecule type" value="Genomic_DNA"/>
</dbReference>
<evidence type="ECO:0000256" key="1">
    <source>
        <dbReference type="ARBA" id="ARBA00022964"/>
    </source>
</evidence>
<organism evidence="4 5">
    <name type="scientific">Klebsiella pneumoniae</name>
    <dbReference type="NCBI Taxonomy" id="573"/>
    <lineage>
        <taxon>Bacteria</taxon>
        <taxon>Pseudomonadati</taxon>
        <taxon>Pseudomonadota</taxon>
        <taxon>Gammaproteobacteria</taxon>
        <taxon>Enterobacterales</taxon>
        <taxon>Enterobacteriaceae</taxon>
        <taxon>Klebsiella/Raoultella group</taxon>
        <taxon>Klebsiella</taxon>
        <taxon>Klebsiella pneumoniae complex</taxon>
    </lineage>
</organism>
<keyword evidence="2" id="KW-0560">Oxidoreductase</keyword>
<protein>
    <submittedName>
        <fullName evidence="4">Cupin family protein</fullName>
    </submittedName>
</protein>
<dbReference type="Pfam" id="PF20514">
    <property type="entry name" value="WHD_ROXA"/>
    <property type="match status" value="1"/>
</dbReference>
<gene>
    <name evidence="4" type="ORF">NCTC9601_05545</name>
</gene>
<sequence length="36" mass="4235">MMIDMIRQPEDFKQWFGSFVTTPRHELDIAPAEPTV</sequence>
<accession>A0A2X3D325</accession>
<dbReference type="Proteomes" id="UP000251123">
    <property type="component" value="Unassembled WGS sequence"/>
</dbReference>
<evidence type="ECO:0000313" key="5">
    <source>
        <dbReference type="Proteomes" id="UP000251123"/>
    </source>
</evidence>
<evidence type="ECO:0000256" key="2">
    <source>
        <dbReference type="ARBA" id="ARBA00023002"/>
    </source>
</evidence>
<dbReference type="Gene3D" id="3.40.366.30">
    <property type="entry name" value="50S ribosomal protein L16 arginine hydroxylase, Chain A, Domain 2"/>
    <property type="match status" value="1"/>
</dbReference>
<dbReference type="InterPro" id="IPR046799">
    <property type="entry name" value="ROXA-like_wH"/>
</dbReference>